<dbReference type="Pfam" id="PF02272">
    <property type="entry name" value="DHHA1"/>
    <property type="match status" value="1"/>
</dbReference>
<comment type="caution">
    <text evidence="7">The sequence shown here is derived from an EMBL/GenBank/DDBJ whole genome shotgun (WGS) entry which is preliminary data.</text>
</comment>
<comment type="cofactor">
    <cofactor evidence="1">
        <name>Zn(2+)</name>
        <dbReference type="ChEBI" id="CHEBI:29105"/>
    </cofactor>
</comment>
<dbReference type="SUPFAM" id="SSF55186">
    <property type="entry name" value="ThrRS/AlaRS common domain"/>
    <property type="match status" value="1"/>
</dbReference>
<dbReference type="Gene3D" id="3.10.310.40">
    <property type="match status" value="1"/>
</dbReference>
<feature type="coiled-coil region" evidence="5">
    <location>
        <begin position="258"/>
        <end position="292"/>
    </location>
</feature>
<keyword evidence="8" id="KW-1185">Reference proteome</keyword>
<protein>
    <submittedName>
        <fullName evidence="7">Alanyl-tRNA editing protein AlaX-L</fullName>
    </submittedName>
</protein>
<dbReference type="InterPro" id="IPR003156">
    <property type="entry name" value="DHHA1_dom"/>
</dbReference>
<dbReference type="InterPro" id="IPR009000">
    <property type="entry name" value="Transl_B-barrel_sf"/>
</dbReference>
<keyword evidence="4" id="KW-0862">Zinc</keyword>
<dbReference type="SUPFAM" id="SSF50447">
    <property type="entry name" value="Translation proteins"/>
    <property type="match status" value="1"/>
</dbReference>
<proteinExistence type="predicted"/>
<sequence length="396" mass="45159">MEKLYYKNQYLKEFSARVLKVEKVNDEYHVVLDKTAFFPGGGGQLCDLGYIDNKKVLKVYENNKTIYHVLDGEVNTGSNVLCSIDWDRREDGMHQHLGQHILSGCFYKLFNANTVSIHLGKEISTVDIVGVLNEEKIREAESFANEVIRNNIDVEFLVPSNEELSSINLRRDLPNTEDEIRVVKIGNLDINACCGVHPSKTSDLKMIKIKKFEKNKGNTRIEFLAGNRAIKDSLNKDNILREICSYLSSNEEEALSGIKNIKALLEEVKIEKKKLEEELLNYEARSLLENNNSNKIIIKNIFKDKSVEYVTKLANRLCERENIVCLFAINNKEKSNIILASSKNIDNLNMGEIFREFSNIVNGKGGGSKNLAQGIAKENNIEEFLNKIYEFCCNRM</sequence>
<keyword evidence="5" id="KW-0175">Coiled coil</keyword>
<dbReference type="InterPro" id="IPR018165">
    <property type="entry name" value="Ala-tRNA-synth_IIc_core"/>
</dbReference>
<evidence type="ECO:0000256" key="2">
    <source>
        <dbReference type="ARBA" id="ARBA00004496"/>
    </source>
</evidence>
<dbReference type="Pfam" id="PF07973">
    <property type="entry name" value="tRNA_SAD"/>
    <property type="match status" value="1"/>
</dbReference>
<reference evidence="7 8" key="1">
    <citation type="submission" date="2020-08" db="EMBL/GenBank/DDBJ databases">
        <title>A Genomic Blueprint of the Chicken Gut Microbiome.</title>
        <authorList>
            <person name="Gilroy R."/>
            <person name="Ravi A."/>
            <person name="Getino M."/>
            <person name="Pursley I."/>
            <person name="Horton D.L."/>
            <person name="Alikhan N.-F."/>
            <person name="Baker D."/>
            <person name="Gharbi K."/>
            <person name="Hall N."/>
            <person name="Watson M."/>
            <person name="Adriaenssens E.M."/>
            <person name="Foster-Nyarko E."/>
            <person name="Jarju S."/>
            <person name="Secka A."/>
            <person name="Antonio M."/>
            <person name="Oren A."/>
            <person name="Chaudhuri R."/>
            <person name="La Ragione R.M."/>
            <person name="Hildebrand F."/>
            <person name="Pallen M.J."/>
        </authorList>
    </citation>
    <scope>NUCLEOTIDE SEQUENCE [LARGE SCALE GENOMIC DNA]</scope>
    <source>
        <strain evidence="7 8">Sa3CUN1</strain>
    </source>
</reference>
<dbReference type="PANTHER" id="PTHR43462">
    <property type="entry name" value="ALANYL-TRNA EDITING PROTEIN"/>
    <property type="match status" value="1"/>
</dbReference>
<dbReference type="PROSITE" id="PS50860">
    <property type="entry name" value="AA_TRNA_LIGASE_II_ALA"/>
    <property type="match status" value="1"/>
</dbReference>
<dbReference type="InterPro" id="IPR038763">
    <property type="entry name" value="DHH_sf"/>
</dbReference>
<feature type="domain" description="Alanyl-transfer RNA synthetases family profile" evidence="6">
    <location>
        <begin position="1"/>
        <end position="235"/>
    </location>
</feature>
<dbReference type="Pfam" id="PF01411">
    <property type="entry name" value="tRNA-synt_2c"/>
    <property type="match status" value="1"/>
</dbReference>
<dbReference type="Gene3D" id="2.40.30.130">
    <property type="match status" value="1"/>
</dbReference>
<evidence type="ECO:0000259" key="6">
    <source>
        <dbReference type="PROSITE" id="PS50860"/>
    </source>
</evidence>
<evidence type="ECO:0000313" key="7">
    <source>
        <dbReference type="EMBL" id="MBD7914626.1"/>
    </source>
</evidence>
<dbReference type="EMBL" id="JACSQZ010000014">
    <property type="protein sequence ID" value="MBD7914626.1"/>
    <property type="molecule type" value="Genomic_DNA"/>
</dbReference>
<evidence type="ECO:0000256" key="4">
    <source>
        <dbReference type="ARBA" id="ARBA00022833"/>
    </source>
</evidence>
<comment type="subcellular location">
    <subcellularLocation>
        <location evidence="2">Cytoplasm</location>
    </subcellularLocation>
</comment>
<dbReference type="SMART" id="SM00863">
    <property type="entry name" value="tRNA_SAD"/>
    <property type="match status" value="1"/>
</dbReference>
<dbReference type="InterPro" id="IPR018164">
    <property type="entry name" value="Ala-tRNA-synth_IIc_N"/>
</dbReference>
<dbReference type="RefSeq" id="WP_191749392.1">
    <property type="nucleotide sequence ID" value="NZ_JACSQZ010000014.1"/>
</dbReference>
<dbReference type="InterPro" id="IPR018163">
    <property type="entry name" value="Thr/Ala-tRNA-synth_IIc_edit"/>
</dbReference>
<keyword evidence="3" id="KW-0479">Metal-binding</keyword>
<gene>
    <name evidence="7" type="ORF">H9660_05660</name>
</gene>
<evidence type="ECO:0000256" key="5">
    <source>
        <dbReference type="SAM" id="Coils"/>
    </source>
</evidence>
<evidence type="ECO:0000256" key="3">
    <source>
        <dbReference type="ARBA" id="ARBA00022723"/>
    </source>
</evidence>
<dbReference type="InterPro" id="IPR012947">
    <property type="entry name" value="tRNA_SAD"/>
</dbReference>
<accession>A0ABR8Q2H4</accession>
<dbReference type="SUPFAM" id="SSF64182">
    <property type="entry name" value="DHH phosphoesterases"/>
    <property type="match status" value="1"/>
</dbReference>
<dbReference type="Gene3D" id="3.30.980.10">
    <property type="entry name" value="Threonyl-trna Synthetase, Chain A, domain 2"/>
    <property type="match status" value="1"/>
</dbReference>
<evidence type="ECO:0000313" key="8">
    <source>
        <dbReference type="Proteomes" id="UP000640335"/>
    </source>
</evidence>
<organism evidence="7 8">
    <name type="scientific">Clostridium gallinarum</name>
    <dbReference type="NCBI Taxonomy" id="2762246"/>
    <lineage>
        <taxon>Bacteria</taxon>
        <taxon>Bacillati</taxon>
        <taxon>Bacillota</taxon>
        <taxon>Clostridia</taxon>
        <taxon>Eubacteriales</taxon>
        <taxon>Clostridiaceae</taxon>
        <taxon>Clostridium</taxon>
    </lineage>
</organism>
<name>A0ABR8Q2H4_9CLOT</name>
<dbReference type="InterPro" id="IPR051335">
    <property type="entry name" value="Alanyl-tRNA_Editing_Enzymes"/>
</dbReference>
<dbReference type="PANTHER" id="PTHR43462:SF1">
    <property type="entry name" value="ALANYL-TRNA EDITING PROTEIN AARSD1"/>
    <property type="match status" value="1"/>
</dbReference>
<dbReference type="Proteomes" id="UP000640335">
    <property type="component" value="Unassembled WGS sequence"/>
</dbReference>
<evidence type="ECO:0000256" key="1">
    <source>
        <dbReference type="ARBA" id="ARBA00001947"/>
    </source>
</evidence>